<dbReference type="AlphaFoldDB" id="A0ABD3KEJ1"/>
<feature type="transmembrane region" description="Helical" evidence="1">
    <location>
        <begin position="73"/>
        <end position="96"/>
    </location>
</feature>
<feature type="transmembrane region" description="Helical" evidence="1">
    <location>
        <begin position="117"/>
        <end position="135"/>
    </location>
</feature>
<feature type="transmembrane region" description="Helical" evidence="1">
    <location>
        <begin position="313"/>
        <end position="334"/>
    </location>
</feature>
<dbReference type="Pfam" id="PF04578">
    <property type="entry name" value="DUF594"/>
    <property type="match status" value="1"/>
</dbReference>
<evidence type="ECO:0000256" key="1">
    <source>
        <dbReference type="SAM" id="Phobius"/>
    </source>
</evidence>
<keyword evidence="1" id="KW-0472">Membrane</keyword>
<organism evidence="3 4">
    <name type="scientific">Eucalyptus globulus</name>
    <name type="common">Tasmanian blue gum</name>
    <dbReference type="NCBI Taxonomy" id="34317"/>
    <lineage>
        <taxon>Eukaryota</taxon>
        <taxon>Viridiplantae</taxon>
        <taxon>Streptophyta</taxon>
        <taxon>Embryophyta</taxon>
        <taxon>Tracheophyta</taxon>
        <taxon>Spermatophyta</taxon>
        <taxon>Magnoliopsida</taxon>
        <taxon>eudicotyledons</taxon>
        <taxon>Gunneridae</taxon>
        <taxon>Pentapetalae</taxon>
        <taxon>rosids</taxon>
        <taxon>malvids</taxon>
        <taxon>Myrtales</taxon>
        <taxon>Myrtaceae</taxon>
        <taxon>Myrtoideae</taxon>
        <taxon>Eucalypteae</taxon>
        <taxon>Eucalyptus</taxon>
    </lineage>
</organism>
<gene>
    <name evidence="3" type="ORF">ACJRO7_019784</name>
</gene>
<dbReference type="Proteomes" id="UP001634007">
    <property type="component" value="Unassembled WGS sequence"/>
</dbReference>
<evidence type="ECO:0000313" key="3">
    <source>
        <dbReference type="EMBL" id="KAL3738310.1"/>
    </source>
</evidence>
<dbReference type="Pfam" id="PF13968">
    <property type="entry name" value="DUF4220"/>
    <property type="match status" value="1"/>
</dbReference>
<dbReference type="InterPro" id="IPR025315">
    <property type="entry name" value="DUF4220"/>
</dbReference>
<dbReference type="InterPro" id="IPR007658">
    <property type="entry name" value="DUF594"/>
</dbReference>
<keyword evidence="4" id="KW-1185">Reference proteome</keyword>
<reference evidence="3 4" key="1">
    <citation type="submission" date="2024-11" db="EMBL/GenBank/DDBJ databases">
        <title>Chromosome-level genome assembly of Eucalyptus globulus Labill. provides insights into its genome evolution.</title>
        <authorList>
            <person name="Li X."/>
        </authorList>
    </citation>
    <scope>NUCLEOTIDE SEQUENCE [LARGE SCALE GENOMIC DNA]</scope>
    <source>
        <strain evidence="3">CL2024</strain>
        <tissue evidence="3">Fresh tender leaves</tissue>
    </source>
</reference>
<keyword evidence="1" id="KW-0812">Transmembrane</keyword>
<proteinExistence type="predicted"/>
<sequence>MTFGSIPDLWNKWNIRGFVLLSLLLQVFLILCATLRKKIVNPHIVFLLWLAYLMADPVAISGIGLISCSQGKLFAHAIEVDGALQAFWVSFLLLHLGGPNNITAFSLEDNSLWRRHLLSLIFQVSITIYVFVQVFPSDKSLMIPTMLVFLSGIIKNLERILALNLSSLPRLKESMLTTKELTSDAYLKPDEELIVLGYVYSKEEETKIAESIVVKHAYYFFQIFKFFIIDSFYTSKERLISCKYFSEVSAVDALRVISVELNFIYEILHTKALTVRSKWSYIFRFIAFIDVAMAFVLFNCFKKHRLPKLDVEITYILLFGGIALDMINLFILIFSDWTIARIMHYKRGPSKPDSFLHRLISTTDNMRKPRFATCKAKPNTNATYTVLHTPFIFRRWSESICTCNVFFAFLKEIQTTMPHRDQHWGIMAVRNIYSFPFSMAERIISCFHQIPGIVTDRNLSIYSAFPRYVLKNPLVKKLWIFIFEEMRRKSKNASNPKGAREIFEARGNLYLQGRSGNIDCGDLLEHVSNVSYHRSIIVWHIATEIWYNMEKPTERNDKRELSKILSDYLLYLLVDQPNVVSVVAGFAKKTLLTSIGDLLEFGGDAKGVEQLCEKLYKDCSIKKKLRSPLGQGIVLANKMERFRDMKWEVMSGVWVEILSYAAGHIKGEAHVLVLSKGGELLAFVWLLMAHFGCLYKPEWDSYGKSMFGTDDYDNGDQEEDVSTVEGELV</sequence>
<feature type="transmembrane region" description="Helical" evidence="1">
    <location>
        <begin position="15"/>
        <end position="35"/>
    </location>
</feature>
<evidence type="ECO:0000259" key="2">
    <source>
        <dbReference type="Pfam" id="PF13968"/>
    </source>
</evidence>
<feature type="transmembrane region" description="Helical" evidence="1">
    <location>
        <begin position="47"/>
        <end position="67"/>
    </location>
</feature>
<comment type="caution">
    <text evidence="3">The sequence shown here is derived from an EMBL/GenBank/DDBJ whole genome shotgun (WGS) entry which is preliminary data.</text>
</comment>
<keyword evidence="1" id="KW-1133">Transmembrane helix</keyword>
<accession>A0ABD3KEJ1</accession>
<dbReference type="PANTHER" id="PTHR31325">
    <property type="entry name" value="OS01G0798800 PROTEIN-RELATED"/>
    <property type="match status" value="1"/>
</dbReference>
<protein>
    <recommendedName>
        <fullName evidence="2">DUF4220 domain-containing protein</fullName>
    </recommendedName>
</protein>
<feature type="domain" description="DUF4220" evidence="2">
    <location>
        <begin position="49"/>
        <end position="405"/>
    </location>
</feature>
<evidence type="ECO:0000313" key="4">
    <source>
        <dbReference type="Proteomes" id="UP001634007"/>
    </source>
</evidence>
<dbReference type="EMBL" id="JBJKBG010000005">
    <property type="protein sequence ID" value="KAL3738310.1"/>
    <property type="molecule type" value="Genomic_DNA"/>
</dbReference>
<name>A0ABD3KEJ1_EUCGL</name>
<feature type="transmembrane region" description="Helical" evidence="1">
    <location>
        <begin position="281"/>
        <end position="301"/>
    </location>
</feature>